<name>A0ABZ1HWR0_9PSEU</name>
<evidence type="ECO:0000313" key="2">
    <source>
        <dbReference type="Proteomes" id="UP001330812"/>
    </source>
</evidence>
<reference evidence="1 2" key="1">
    <citation type="journal article" date="2015" name="Int. J. Syst. Evol. Microbiol.">
        <title>Amycolatopsis rhabdoformis sp. nov., an actinomycete isolated from a tropical forest soil.</title>
        <authorList>
            <person name="Souza W.R."/>
            <person name="Silva R.E."/>
            <person name="Goodfellow M."/>
            <person name="Busarakam K."/>
            <person name="Figueiro F.S."/>
            <person name="Ferreira D."/>
            <person name="Rodrigues-Filho E."/>
            <person name="Moraes L.A.B."/>
            <person name="Zucchi T.D."/>
        </authorList>
    </citation>
    <scope>NUCLEOTIDE SEQUENCE [LARGE SCALE GENOMIC DNA]</scope>
    <source>
        <strain evidence="1 2">NCIMB 14900</strain>
    </source>
</reference>
<dbReference type="RefSeq" id="WP_326565257.1">
    <property type="nucleotide sequence ID" value="NZ_CP142149.1"/>
</dbReference>
<accession>A0ABZ1HWR0</accession>
<sequence length="137" mass="14793">MDTAEYKRAFLDNHELVTSEEPPDEDGGLTFYSCDYIMTSSHQTSSGTLTVLASPGETSVKTSLKQSAEACSDKPKYLSDNAFYCSVTQGYVTNTFLVVTTISRGQLRVAMVTAGPPPDLAHPDGYATLAKILADRL</sequence>
<organism evidence="1 2">
    <name type="scientific">Amycolatopsis rhabdoformis</name>
    <dbReference type="NCBI Taxonomy" id="1448059"/>
    <lineage>
        <taxon>Bacteria</taxon>
        <taxon>Bacillati</taxon>
        <taxon>Actinomycetota</taxon>
        <taxon>Actinomycetes</taxon>
        <taxon>Pseudonocardiales</taxon>
        <taxon>Pseudonocardiaceae</taxon>
        <taxon>Amycolatopsis</taxon>
    </lineage>
</organism>
<dbReference type="Proteomes" id="UP001330812">
    <property type="component" value="Chromosome"/>
</dbReference>
<proteinExistence type="predicted"/>
<gene>
    <name evidence="1" type="ORF">VSH64_25785</name>
</gene>
<evidence type="ECO:0008006" key="3">
    <source>
        <dbReference type="Google" id="ProtNLM"/>
    </source>
</evidence>
<evidence type="ECO:0000313" key="1">
    <source>
        <dbReference type="EMBL" id="WSE26289.1"/>
    </source>
</evidence>
<dbReference type="EMBL" id="CP142149">
    <property type="protein sequence ID" value="WSE26289.1"/>
    <property type="molecule type" value="Genomic_DNA"/>
</dbReference>
<protein>
    <recommendedName>
        <fullName evidence="3">Profilin</fullName>
    </recommendedName>
</protein>
<keyword evidence="2" id="KW-1185">Reference proteome</keyword>